<evidence type="ECO:0000256" key="9">
    <source>
        <dbReference type="ARBA" id="ARBA00023315"/>
    </source>
</evidence>
<dbReference type="GO" id="GO:0005737">
    <property type="term" value="C:cytoplasm"/>
    <property type="evidence" value="ECO:0007669"/>
    <property type="project" value="UniProtKB-SubCell"/>
</dbReference>
<evidence type="ECO:0000256" key="4">
    <source>
        <dbReference type="ARBA" id="ARBA00022490"/>
    </source>
</evidence>
<feature type="binding site" evidence="10">
    <location>
        <position position="183"/>
    </location>
    <ligand>
        <name>substrate</name>
    </ligand>
</feature>
<dbReference type="SUPFAM" id="SSF56266">
    <property type="entry name" value="DmpA/ArgJ-like"/>
    <property type="match status" value="1"/>
</dbReference>
<feature type="binding site" evidence="10">
    <location>
        <position position="281"/>
    </location>
    <ligand>
        <name>substrate</name>
    </ligand>
</feature>
<evidence type="ECO:0000256" key="6">
    <source>
        <dbReference type="ARBA" id="ARBA00022679"/>
    </source>
</evidence>
<dbReference type="PANTHER" id="PTHR23100">
    <property type="entry name" value="ARGININE BIOSYNTHESIS BIFUNCTIONAL PROTEIN ARGJ"/>
    <property type="match status" value="1"/>
</dbReference>
<comment type="similarity">
    <text evidence="2 10">Belongs to the ArgJ family.</text>
</comment>
<dbReference type="InterPro" id="IPR042195">
    <property type="entry name" value="ArgJ_beta_C"/>
</dbReference>
<keyword evidence="5 10" id="KW-0055">Arginine biosynthesis</keyword>
<keyword evidence="8 10" id="KW-0511">Multifunctional enzyme</keyword>
<feature type="binding site" evidence="10">
    <location>
        <position position="409"/>
    </location>
    <ligand>
        <name>substrate</name>
    </ligand>
</feature>
<keyword evidence="10" id="KW-0028">Amino-acid biosynthesis</keyword>
<evidence type="ECO:0000256" key="3">
    <source>
        <dbReference type="ARBA" id="ARBA00011475"/>
    </source>
</evidence>
<dbReference type="NCBIfam" id="TIGR00120">
    <property type="entry name" value="ArgJ"/>
    <property type="match status" value="1"/>
</dbReference>
<feature type="binding site" evidence="10">
    <location>
        <position position="157"/>
    </location>
    <ligand>
        <name>substrate</name>
    </ligand>
</feature>
<dbReference type="GO" id="GO:0004358">
    <property type="term" value="F:L-glutamate N-acetyltransferase activity, acting on acetyl-L-ornithine as donor"/>
    <property type="evidence" value="ECO:0007669"/>
    <property type="project" value="UniProtKB-UniRule"/>
</dbReference>
<dbReference type="AlphaFoldDB" id="A0A2R4MB18"/>
<dbReference type="InterPro" id="IPR002813">
    <property type="entry name" value="Arg_biosynth_ArgJ"/>
</dbReference>
<feature type="chain" id="PRO_5023403847" description="Arginine biosynthesis bifunctional protein ArgJ beta chain" evidence="10">
    <location>
        <begin position="194"/>
        <end position="409"/>
    </location>
</feature>
<evidence type="ECO:0000256" key="8">
    <source>
        <dbReference type="ARBA" id="ARBA00023268"/>
    </source>
</evidence>
<proteinExistence type="inferred from homology"/>
<keyword evidence="12" id="KW-1185">Reference proteome</keyword>
<dbReference type="GO" id="GO:0006592">
    <property type="term" value="P:ornithine biosynthetic process"/>
    <property type="evidence" value="ECO:0007669"/>
    <property type="project" value="TreeGrafter"/>
</dbReference>
<dbReference type="EMBL" id="CP021330">
    <property type="protein sequence ID" value="AVX03144.1"/>
    <property type="molecule type" value="Genomic_DNA"/>
</dbReference>
<keyword evidence="9 10" id="KW-0012">Acyltransferase</keyword>
<comment type="pathway">
    <text evidence="10">Amino-acid biosynthesis; L-arginine biosynthesis; N(2)-acetyl-L-ornithine from L-glutamate: step 1/4.</text>
</comment>
<dbReference type="NCBIfam" id="NF003802">
    <property type="entry name" value="PRK05388.1"/>
    <property type="match status" value="1"/>
</dbReference>
<dbReference type="Pfam" id="PF01960">
    <property type="entry name" value="ArgJ"/>
    <property type="match status" value="1"/>
</dbReference>
<evidence type="ECO:0000256" key="5">
    <source>
        <dbReference type="ARBA" id="ARBA00022571"/>
    </source>
</evidence>
<reference evidence="11 12" key="1">
    <citation type="submission" date="2017-05" db="EMBL/GenBank/DDBJ databases">
        <title>Genome Analysis of Maritalea myrionectae HL2708#5.</title>
        <authorList>
            <consortium name="Cotde Inc.-PKNU"/>
            <person name="Jang D."/>
            <person name="Oh H.-M."/>
        </authorList>
    </citation>
    <scope>NUCLEOTIDE SEQUENCE [LARGE SCALE GENOMIC DNA]</scope>
    <source>
        <strain evidence="11 12">HL2708#5</strain>
    </source>
</reference>
<gene>
    <name evidence="10" type="primary">argJ</name>
    <name evidence="11" type="ORF">MXMO3_00600</name>
</gene>
<keyword evidence="4 10" id="KW-0963">Cytoplasm</keyword>
<sequence length="409" mass="42701">MELDISPLAPAQFAELNDIDGVDIFTTSIAGGYKGRDNLLLAKFCEGTSVAGVFTTSKCASAPIDWCKAYIDNGVARGLMVNAGNANAFVGKVGAQTVEQTAQAAAAFIGCTPQEIFVSSTGVIGEPLDPQPMMDALAQLDDAKRGGYEAAANAIRTTDTYAKGAGATLDLDGVEINISGIAKGSGMIAPNMATMLAYVFTDAPIAADVLDALLKPANRASFNAITVDSDTSTSDCCLVFATGKADIDPITKLDDPRCALFAEALRAVLHDLALQIVCDGEGAQKLIIVKVEGATSDQSADVIARSIANSPLVKTAVAGEDANWGRVVMAVGKAGEPADRDKLQIRFGDLLLTDQGQRSPHYREEDAAAYMKNDQIEIGVDLGLGDGAATIYTCDLTHGYITINGDYRS</sequence>
<organism evidence="11 12">
    <name type="scientific">Maritalea myrionectae</name>
    <dbReference type="NCBI Taxonomy" id="454601"/>
    <lineage>
        <taxon>Bacteria</taxon>
        <taxon>Pseudomonadati</taxon>
        <taxon>Pseudomonadota</taxon>
        <taxon>Alphaproteobacteria</taxon>
        <taxon>Hyphomicrobiales</taxon>
        <taxon>Devosiaceae</taxon>
        <taxon>Maritalea</taxon>
    </lineage>
</organism>
<comment type="function">
    <text evidence="10">Catalyzes two activities which are involved in the cyclic version of arginine biosynthesis: the synthesis of N-acetylglutamate from glutamate and acetyl-CoA as the acetyl donor, and of ornithine by transacetylation between N(2)-acetylornithine and glutamate.</text>
</comment>
<evidence type="ECO:0000256" key="10">
    <source>
        <dbReference type="HAMAP-Rule" id="MF_01106"/>
    </source>
</evidence>
<dbReference type="GO" id="GO:0004042">
    <property type="term" value="F:L-glutamate N-acetyltransferase activity"/>
    <property type="evidence" value="ECO:0007669"/>
    <property type="project" value="UniProtKB-UniRule"/>
</dbReference>
<evidence type="ECO:0000313" key="11">
    <source>
        <dbReference type="EMBL" id="AVX03144.1"/>
    </source>
</evidence>
<dbReference type="Proteomes" id="UP000258927">
    <property type="component" value="Chromosome"/>
</dbReference>
<protein>
    <recommendedName>
        <fullName evidence="10">Arginine biosynthesis bifunctional protein ArgJ</fullName>
    </recommendedName>
    <domain>
        <recommendedName>
            <fullName evidence="10">Glutamate N-acetyltransferase</fullName>
            <ecNumber evidence="10">2.3.1.35</ecNumber>
        </recommendedName>
        <alternativeName>
            <fullName evidence="10">Ornithine acetyltransferase</fullName>
            <shortName evidence="10">OATase</shortName>
        </alternativeName>
        <alternativeName>
            <fullName evidence="10">Ornithine transacetylase</fullName>
        </alternativeName>
    </domain>
    <domain>
        <recommendedName>
            <fullName evidence="10">Amino-acid acetyltransferase</fullName>
            <ecNumber evidence="10">2.3.1.1</ecNumber>
        </recommendedName>
        <alternativeName>
            <fullName evidence="10">N-acetylglutamate synthase</fullName>
            <shortName evidence="10">AGSase</shortName>
        </alternativeName>
    </domain>
    <component>
        <recommendedName>
            <fullName evidence="10">Arginine biosynthesis bifunctional protein ArgJ alpha chain</fullName>
        </recommendedName>
    </component>
    <component>
        <recommendedName>
            <fullName evidence="10">Arginine biosynthesis bifunctional protein ArgJ beta chain</fullName>
        </recommendedName>
    </component>
</protein>
<feature type="site" description="Involved in the stabilization of negative charge on the oxyanion by the formation of the oxyanion hole" evidence="10">
    <location>
        <position position="122"/>
    </location>
</feature>
<dbReference type="RefSeq" id="WP_117394892.1">
    <property type="nucleotide sequence ID" value="NZ_CP021330.1"/>
</dbReference>
<evidence type="ECO:0000256" key="7">
    <source>
        <dbReference type="ARBA" id="ARBA00022813"/>
    </source>
</evidence>
<dbReference type="CDD" id="cd02152">
    <property type="entry name" value="OAT"/>
    <property type="match status" value="1"/>
</dbReference>
<dbReference type="EC" id="2.3.1.1" evidence="10"/>
<dbReference type="Gene3D" id="3.10.20.340">
    <property type="entry name" value="ArgJ beta chain, C-terminal domain"/>
    <property type="match status" value="1"/>
</dbReference>
<feature type="binding site" evidence="10">
    <location>
        <position position="404"/>
    </location>
    <ligand>
        <name>substrate</name>
    </ligand>
</feature>
<dbReference type="Gene3D" id="3.60.70.12">
    <property type="entry name" value="L-amino peptidase D-ALA esterase/amidase"/>
    <property type="match status" value="1"/>
</dbReference>
<evidence type="ECO:0000313" key="12">
    <source>
        <dbReference type="Proteomes" id="UP000258927"/>
    </source>
</evidence>
<dbReference type="FunFam" id="3.10.20.340:FF:000003">
    <property type="entry name" value="Arginine biosynthesis bifunctional protein ArgJ"/>
    <property type="match status" value="1"/>
</dbReference>
<evidence type="ECO:0000256" key="1">
    <source>
        <dbReference type="ARBA" id="ARBA00004496"/>
    </source>
</evidence>
<feature type="active site" description="Nucleophile" evidence="10">
    <location>
        <position position="194"/>
    </location>
</feature>
<evidence type="ECO:0000256" key="2">
    <source>
        <dbReference type="ARBA" id="ARBA00006774"/>
    </source>
</evidence>
<dbReference type="GO" id="GO:0006526">
    <property type="term" value="P:L-arginine biosynthetic process"/>
    <property type="evidence" value="ECO:0007669"/>
    <property type="project" value="UniProtKB-UniRule"/>
</dbReference>
<comment type="pathway">
    <text evidence="10">Amino-acid biosynthesis; L-arginine biosynthesis; L-ornithine and N-acetyl-L-glutamate from L-glutamate and N(2)-acetyl-L-ornithine (cyclic): step 1/1.</text>
</comment>
<comment type="subcellular location">
    <subcellularLocation>
        <location evidence="1 10">Cytoplasm</location>
    </subcellularLocation>
</comment>
<keyword evidence="6 10" id="KW-0808">Transferase</keyword>
<name>A0A2R4MB18_9HYPH</name>
<dbReference type="STRING" id="1122213.GCA_000423365_03313"/>
<feature type="binding site" evidence="10">
    <location>
        <position position="194"/>
    </location>
    <ligand>
        <name>substrate</name>
    </ligand>
</feature>
<dbReference type="KEGG" id="mmyr:MXMO3_00600"/>
<feature type="site" description="Involved in the stabilization of negative charge on the oxyanion by the formation of the oxyanion hole" evidence="10">
    <location>
        <position position="121"/>
    </location>
</feature>
<comment type="catalytic activity">
    <reaction evidence="10">
        <text>L-glutamate + acetyl-CoA = N-acetyl-L-glutamate + CoA + H(+)</text>
        <dbReference type="Rhea" id="RHEA:24292"/>
        <dbReference type="ChEBI" id="CHEBI:15378"/>
        <dbReference type="ChEBI" id="CHEBI:29985"/>
        <dbReference type="ChEBI" id="CHEBI:44337"/>
        <dbReference type="ChEBI" id="CHEBI:57287"/>
        <dbReference type="ChEBI" id="CHEBI:57288"/>
        <dbReference type="EC" id="2.3.1.1"/>
    </reaction>
</comment>
<feature type="chain" id="PRO_5023403846" description="Arginine biosynthesis bifunctional protein ArgJ alpha chain" evidence="10">
    <location>
        <begin position="1"/>
        <end position="193"/>
    </location>
</feature>
<comment type="subunit">
    <text evidence="3 10">Heterotetramer of two alpha and two beta chains.</text>
</comment>
<comment type="catalytic activity">
    <reaction evidence="10">
        <text>N(2)-acetyl-L-ornithine + L-glutamate = N-acetyl-L-glutamate + L-ornithine</text>
        <dbReference type="Rhea" id="RHEA:15349"/>
        <dbReference type="ChEBI" id="CHEBI:29985"/>
        <dbReference type="ChEBI" id="CHEBI:44337"/>
        <dbReference type="ChEBI" id="CHEBI:46911"/>
        <dbReference type="ChEBI" id="CHEBI:57805"/>
        <dbReference type="EC" id="2.3.1.35"/>
    </reaction>
</comment>
<feature type="site" description="Cleavage; by autolysis" evidence="10">
    <location>
        <begin position="193"/>
        <end position="194"/>
    </location>
</feature>
<dbReference type="PANTHER" id="PTHR23100:SF0">
    <property type="entry name" value="ARGININE BIOSYNTHESIS BIFUNCTIONAL PROTEIN ARGJ, MITOCHONDRIAL"/>
    <property type="match status" value="1"/>
</dbReference>
<dbReference type="HAMAP" id="MF_01106">
    <property type="entry name" value="ArgJ"/>
    <property type="match status" value="1"/>
</dbReference>
<dbReference type="InterPro" id="IPR016117">
    <property type="entry name" value="ArgJ-like_dom_sf"/>
</dbReference>
<dbReference type="EC" id="2.3.1.35" evidence="10"/>
<accession>A0A2R4MB18</accession>
<keyword evidence="7 10" id="KW-0068">Autocatalytic cleavage</keyword>
<dbReference type="UniPathway" id="UPA00068">
    <property type="reaction ID" value="UER00106"/>
</dbReference>